<evidence type="ECO:0000256" key="2">
    <source>
        <dbReference type="ARBA" id="ARBA00022801"/>
    </source>
</evidence>
<dbReference type="RefSeq" id="WP_261273070.1">
    <property type="nucleotide sequence ID" value="NZ_JAMTCC010000023.1"/>
</dbReference>
<dbReference type="EMBL" id="JAMTCC010000023">
    <property type="protein sequence ID" value="MCT7946479.1"/>
    <property type="molecule type" value="Genomic_DNA"/>
</dbReference>
<dbReference type="InterPro" id="IPR003778">
    <property type="entry name" value="CT_A_B"/>
</dbReference>
<dbReference type="SUPFAM" id="SSF50891">
    <property type="entry name" value="Cyclophilin-like"/>
    <property type="match status" value="1"/>
</dbReference>
<dbReference type="Pfam" id="PF02626">
    <property type="entry name" value="CT_A_B"/>
    <property type="match status" value="1"/>
</dbReference>
<dbReference type="InterPro" id="IPR029000">
    <property type="entry name" value="Cyclophilin-like_dom_sf"/>
</dbReference>
<proteinExistence type="predicted"/>
<dbReference type="AlphaFoldDB" id="A0A9X2WVL6"/>
<evidence type="ECO:0000313" key="6">
    <source>
        <dbReference type="Proteomes" id="UP001155604"/>
    </source>
</evidence>
<keyword evidence="3" id="KW-0067">ATP-binding</keyword>
<evidence type="ECO:0000259" key="4">
    <source>
        <dbReference type="SMART" id="SM00797"/>
    </source>
</evidence>
<comment type="caution">
    <text evidence="5">The sequence shown here is derived from an EMBL/GenBank/DDBJ whole genome shotgun (WGS) entry which is preliminary data.</text>
</comment>
<protein>
    <submittedName>
        <fullName evidence="5">Biotin-dependent carboxyltransferase family protein</fullName>
    </submittedName>
</protein>
<keyword evidence="1" id="KW-0547">Nucleotide-binding</keyword>
<dbReference type="SMART" id="SM00797">
    <property type="entry name" value="AHS2"/>
    <property type="match status" value="1"/>
</dbReference>
<dbReference type="PANTHER" id="PTHR43309">
    <property type="entry name" value="5-OXOPROLINASE SUBUNIT C"/>
    <property type="match status" value="1"/>
</dbReference>
<keyword evidence="6" id="KW-1185">Reference proteome</keyword>
<dbReference type="GO" id="GO:0005524">
    <property type="term" value="F:ATP binding"/>
    <property type="evidence" value="ECO:0007669"/>
    <property type="project" value="UniProtKB-KW"/>
</dbReference>
<dbReference type="GO" id="GO:0016787">
    <property type="term" value="F:hydrolase activity"/>
    <property type="evidence" value="ECO:0007669"/>
    <property type="project" value="UniProtKB-KW"/>
</dbReference>
<dbReference type="Proteomes" id="UP001155604">
    <property type="component" value="Unassembled WGS sequence"/>
</dbReference>
<name>A0A9X2WVL6_9GAMM</name>
<keyword evidence="2" id="KW-0378">Hydrolase</keyword>
<evidence type="ECO:0000256" key="3">
    <source>
        <dbReference type="ARBA" id="ARBA00022840"/>
    </source>
</evidence>
<sequence length="306" mass="33209">MLEVIKAGALTTVQDLGRMGYRHLGVTQAGALDRPALCLANRLLSNPDNTPVLELTFGQSIFLFKRDAWIALTGADFDARIDNKPIVCGWRYSIKAGQKLSLRGGNKGMRAYIAVDGGVKVPLVMDSAATDLTSGIGGFHGRALEAGDRLSLGLAHPLRRQVGAIQKSWDGHIRALATKHTQAFSLKSQQTFWQTQWQLSAESDRASAILKGDTLTLAKPFPVQSHTVTPGVVQVSASGQPLVLLADAQTTSSHPQIAVIIEADLWKLAQTRPGQTVTFELVDDEQAATAQAEWHDYFYRLQRSLG</sequence>
<evidence type="ECO:0000256" key="1">
    <source>
        <dbReference type="ARBA" id="ARBA00022741"/>
    </source>
</evidence>
<reference evidence="5" key="1">
    <citation type="journal article" date="2023" name="Int. J. Syst. Evol. Microbiol.">
        <title>&lt;i&gt;Shewanella septentrionalis&lt;/i&gt; sp. nov. and &lt;i&gt;Shewanella holmiensis&lt;/i&gt; sp. nov., isolated from Baltic Sea water and sediments.</title>
        <authorList>
            <person name="Martin-Rodriguez A.J."/>
            <person name="Thorell K."/>
            <person name="Joffre E."/>
            <person name="Jensie-Markopoulos S."/>
            <person name="Moore E.R.B."/>
            <person name="Sjoling A."/>
        </authorList>
    </citation>
    <scope>NUCLEOTIDE SEQUENCE</scope>
    <source>
        <strain evidence="5">SP1W3</strain>
    </source>
</reference>
<dbReference type="NCBIfam" id="TIGR00724">
    <property type="entry name" value="urea_amlyse_rel"/>
    <property type="match status" value="1"/>
</dbReference>
<dbReference type="PANTHER" id="PTHR43309:SF3">
    <property type="entry name" value="5-OXOPROLINASE SUBUNIT C"/>
    <property type="match status" value="1"/>
</dbReference>
<evidence type="ECO:0000313" key="5">
    <source>
        <dbReference type="EMBL" id="MCT7946479.1"/>
    </source>
</evidence>
<organism evidence="5 6">
    <name type="scientific">Shewanella septentrionalis</name>
    <dbReference type="NCBI Taxonomy" id="2952223"/>
    <lineage>
        <taxon>Bacteria</taxon>
        <taxon>Pseudomonadati</taxon>
        <taxon>Pseudomonadota</taxon>
        <taxon>Gammaproteobacteria</taxon>
        <taxon>Alteromonadales</taxon>
        <taxon>Shewanellaceae</taxon>
        <taxon>Shewanella</taxon>
    </lineage>
</organism>
<dbReference type="Gene3D" id="2.40.100.10">
    <property type="entry name" value="Cyclophilin-like"/>
    <property type="match status" value="1"/>
</dbReference>
<accession>A0A9X2WVL6</accession>
<feature type="domain" description="Carboxyltransferase" evidence="4">
    <location>
        <begin position="23"/>
        <end position="297"/>
    </location>
</feature>
<gene>
    <name evidence="5" type="ORF">NE536_14030</name>
</gene>
<dbReference type="InterPro" id="IPR052708">
    <property type="entry name" value="PxpC"/>
</dbReference>